<accession>A0ABR4QMN7</accession>
<protein>
    <submittedName>
        <fullName evidence="1">Uncharacterized protein</fullName>
    </submittedName>
</protein>
<sequence>MFSIHYHWWHESTYFESDRAQNRIFLDAAWKTSVRLTGTVLHNAQLSLSYGHPLRSFRAIWRFYDRSWSITAKRFYELRCFAAAEASLTATLVSDETIKLFILLQVF</sequence>
<name>A0ABR4QMN7_9CEST</name>
<comment type="caution">
    <text evidence="1">The sequence shown here is derived from an EMBL/GenBank/DDBJ whole genome shotgun (WGS) entry which is preliminary data.</text>
</comment>
<dbReference type="Proteomes" id="UP001651158">
    <property type="component" value="Unassembled WGS sequence"/>
</dbReference>
<proteinExistence type="predicted"/>
<evidence type="ECO:0000313" key="2">
    <source>
        <dbReference type="Proteomes" id="UP001651158"/>
    </source>
</evidence>
<dbReference type="EMBL" id="JAKROA010000002">
    <property type="protein sequence ID" value="KAL5110807.1"/>
    <property type="molecule type" value="Genomic_DNA"/>
</dbReference>
<keyword evidence="2" id="KW-1185">Reference proteome</keyword>
<gene>
    <name evidence="1" type="ORF">TcWFU_008524</name>
</gene>
<reference evidence="1 2" key="1">
    <citation type="journal article" date="2022" name="Front. Cell. Infect. Microbiol.">
        <title>The Genomes of Two Strains of Taenia crassiceps the Animal Model for the Study of Human Cysticercosis.</title>
        <authorList>
            <person name="Bobes R.J."/>
            <person name="Estrada K."/>
            <person name="Rios-Valencia D.G."/>
            <person name="Calderon-Gallegos A."/>
            <person name="de la Torre P."/>
            <person name="Carrero J.C."/>
            <person name="Sanchez-Flores A."/>
            <person name="Laclette J.P."/>
        </authorList>
    </citation>
    <scope>NUCLEOTIDE SEQUENCE [LARGE SCALE GENOMIC DNA]</scope>
    <source>
        <strain evidence="1">WFUcys</strain>
    </source>
</reference>
<evidence type="ECO:0000313" key="1">
    <source>
        <dbReference type="EMBL" id="KAL5110807.1"/>
    </source>
</evidence>
<organism evidence="1 2">
    <name type="scientific">Taenia crassiceps</name>
    <dbReference type="NCBI Taxonomy" id="6207"/>
    <lineage>
        <taxon>Eukaryota</taxon>
        <taxon>Metazoa</taxon>
        <taxon>Spiralia</taxon>
        <taxon>Lophotrochozoa</taxon>
        <taxon>Platyhelminthes</taxon>
        <taxon>Cestoda</taxon>
        <taxon>Eucestoda</taxon>
        <taxon>Cyclophyllidea</taxon>
        <taxon>Taeniidae</taxon>
        <taxon>Taenia</taxon>
    </lineage>
</organism>